<dbReference type="NCBIfam" id="NF041646">
    <property type="entry name" value="VC0807_fam"/>
    <property type="match status" value="1"/>
</dbReference>
<keyword evidence="1" id="KW-0812">Transmembrane</keyword>
<feature type="transmembrane region" description="Helical" evidence="1">
    <location>
        <begin position="90"/>
        <end position="110"/>
    </location>
</feature>
<dbReference type="RefSeq" id="WP_220161098.1">
    <property type="nucleotide sequence ID" value="NZ_CP080507.1"/>
</dbReference>
<gene>
    <name evidence="2" type="ORF">K0B96_11805</name>
</gene>
<dbReference type="KEGG" id="ole:K0B96_11805"/>
<feature type="transmembrane region" description="Helical" evidence="1">
    <location>
        <begin position="12"/>
        <end position="32"/>
    </location>
</feature>
<name>A0A8F9XKE7_9BACT</name>
<keyword evidence="1" id="KW-0472">Membrane</keyword>
<evidence type="ECO:0000256" key="1">
    <source>
        <dbReference type="SAM" id="Phobius"/>
    </source>
</evidence>
<sequence length="241" mass="26575">MPTTPAAPRRENLLLNFVCNVAIPAIILAKFSTDRWFGPAWGLVIALAFPLGYGVYDFVVRRKTNFISILGIVSVLLSGGLGLLKLDGRWFAIKDAAVPAVIGLALLVSLRAKEPLVKALLYNDTIIDVPRVSAALAERRHESAFAALMRRCTMLVAASFFISAALNYFLARYLLRSPGGTPEFNAELAKMHLWSWPVIMLPSMAMMFVALWRLLRGLKQLTGLEIDQIFRDEKKPASSAG</sequence>
<dbReference type="PIRSF" id="PIRSF028137">
    <property type="entry name" value="UCP028137"/>
    <property type="match status" value="1"/>
</dbReference>
<accession>A0A8F9XKE7</accession>
<protein>
    <submittedName>
        <fullName evidence="2">MFS transporter</fullName>
    </submittedName>
</protein>
<feature type="transmembrane region" description="Helical" evidence="1">
    <location>
        <begin position="38"/>
        <end position="59"/>
    </location>
</feature>
<reference evidence="2" key="1">
    <citation type="submission" date="2021-08" db="EMBL/GenBank/DDBJ databases">
        <title>Genome of a novel bacterium of the phylum Verrucomicrobia, Oleiharenicola sp. KSB-15.</title>
        <authorList>
            <person name="Chung J.-H."/>
            <person name="Ahn J.-H."/>
            <person name="Yoon Y."/>
            <person name="Kim D.-Y."/>
            <person name="An S.-H."/>
            <person name="Park I."/>
            <person name="Yeon J."/>
        </authorList>
    </citation>
    <scope>NUCLEOTIDE SEQUENCE</scope>
    <source>
        <strain evidence="2">KSB-15</strain>
    </source>
</reference>
<dbReference type="Proteomes" id="UP000825051">
    <property type="component" value="Chromosome"/>
</dbReference>
<evidence type="ECO:0000313" key="2">
    <source>
        <dbReference type="EMBL" id="QYM77994.1"/>
    </source>
</evidence>
<feature type="transmembrane region" description="Helical" evidence="1">
    <location>
        <begin position="152"/>
        <end position="174"/>
    </location>
</feature>
<proteinExistence type="predicted"/>
<feature type="transmembrane region" description="Helical" evidence="1">
    <location>
        <begin position="66"/>
        <end position="84"/>
    </location>
</feature>
<dbReference type="EMBL" id="CP080507">
    <property type="protein sequence ID" value="QYM77994.1"/>
    <property type="molecule type" value="Genomic_DNA"/>
</dbReference>
<dbReference type="AlphaFoldDB" id="A0A8F9XKE7"/>
<keyword evidence="1" id="KW-1133">Transmembrane helix</keyword>
<dbReference type="InterPro" id="IPR016870">
    <property type="entry name" value="UCP028137"/>
</dbReference>
<evidence type="ECO:0000313" key="3">
    <source>
        <dbReference type="Proteomes" id="UP000825051"/>
    </source>
</evidence>
<organism evidence="2 3">
    <name type="scientific">Horticoccus luteus</name>
    <dbReference type="NCBI Taxonomy" id="2862869"/>
    <lineage>
        <taxon>Bacteria</taxon>
        <taxon>Pseudomonadati</taxon>
        <taxon>Verrucomicrobiota</taxon>
        <taxon>Opitutia</taxon>
        <taxon>Opitutales</taxon>
        <taxon>Opitutaceae</taxon>
        <taxon>Horticoccus</taxon>
    </lineage>
</organism>
<keyword evidence="3" id="KW-1185">Reference proteome</keyword>
<feature type="transmembrane region" description="Helical" evidence="1">
    <location>
        <begin position="194"/>
        <end position="215"/>
    </location>
</feature>